<dbReference type="Pfam" id="PF07540">
    <property type="entry name" value="NOC3p"/>
    <property type="match status" value="1"/>
</dbReference>
<comment type="caution">
    <text evidence="2">The sequence shown here is derived from an EMBL/GenBank/DDBJ whole genome shotgun (WGS) entry which is preliminary data.</text>
</comment>
<dbReference type="Gene3D" id="1.25.40.180">
    <property type="match status" value="1"/>
</dbReference>
<evidence type="ECO:0000259" key="1">
    <source>
        <dbReference type="Pfam" id="PF07540"/>
    </source>
</evidence>
<organism evidence="2 3">
    <name type="scientific">Rotaria sordida</name>
    <dbReference type="NCBI Taxonomy" id="392033"/>
    <lineage>
        <taxon>Eukaryota</taxon>
        <taxon>Metazoa</taxon>
        <taxon>Spiralia</taxon>
        <taxon>Gnathifera</taxon>
        <taxon>Rotifera</taxon>
        <taxon>Eurotatoria</taxon>
        <taxon>Bdelloidea</taxon>
        <taxon>Philodinida</taxon>
        <taxon>Philodinidae</taxon>
        <taxon>Rotaria</taxon>
    </lineage>
</organism>
<protein>
    <recommendedName>
        <fullName evidence="1">Nucleolar complex-associated protein 3 N-terminal domain-containing protein</fullName>
    </recommendedName>
</protein>
<dbReference type="PANTHER" id="PTHR14428:SF5">
    <property type="entry name" value="NUCLEOLAR COMPLEX PROTEIN 3 HOMOLOG"/>
    <property type="match status" value="1"/>
</dbReference>
<name>A0A820ARW0_9BILA</name>
<dbReference type="PANTHER" id="PTHR14428">
    <property type="entry name" value="NUCLEOLAR COMPLEX PROTEIN 3"/>
    <property type="match status" value="1"/>
</dbReference>
<dbReference type="GO" id="GO:0006270">
    <property type="term" value="P:DNA replication initiation"/>
    <property type="evidence" value="ECO:0007669"/>
    <property type="project" value="TreeGrafter"/>
</dbReference>
<evidence type="ECO:0000313" key="3">
    <source>
        <dbReference type="Proteomes" id="UP000663836"/>
    </source>
</evidence>
<feature type="domain" description="Nucleolar complex-associated protein 3 N-terminal" evidence="1">
    <location>
        <begin position="3"/>
        <end position="67"/>
    </location>
</feature>
<evidence type="ECO:0000313" key="2">
    <source>
        <dbReference type="EMBL" id="CAF4189717.1"/>
    </source>
</evidence>
<feature type="non-terminal residue" evidence="2">
    <location>
        <position position="1"/>
    </location>
</feature>
<dbReference type="InterPro" id="IPR011501">
    <property type="entry name" value="Noc3_N"/>
</dbReference>
<accession>A0A820ARW0</accession>
<sequence>MSLTIRKLKMVSLIELFLDIVPDYRMRLLKEQTKDENDEIKINKKNHKEILSKDVEIIRHSEQTLLKTLPDNHLTKNKHKQIKTIEPSKLNLGYLAIQCLCKLLTYLHHFDFRRNVYNVTVEYTTSRYLLKTMSSARSDNKSSKKNQRKEWNNLKKKIIRLVHEANISNISNIIIELFMVNIVKGCGHFARSIIRAQSTSPHNTQ</sequence>
<dbReference type="Proteomes" id="UP000663836">
    <property type="component" value="Unassembled WGS sequence"/>
</dbReference>
<dbReference type="InterPro" id="IPR016903">
    <property type="entry name" value="Nucleolar_cplx-assoc_3"/>
</dbReference>
<reference evidence="2" key="1">
    <citation type="submission" date="2021-02" db="EMBL/GenBank/DDBJ databases">
        <authorList>
            <person name="Nowell W R."/>
        </authorList>
    </citation>
    <scope>NUCLEOTIDE SEQUENCE</scope>
</reference>
<dbReference type="GO" id="GO:0005730">
    <property type="term" value="C:nucleolus"/>
    <property type="evidence" value="ECO:0007669"/>
    <property type="project" value="TreeGrafter"/>
</dbReference>
<dbReference type="EMBL" id="CAJOBD010013361">
    <property type="protein sequence ID" value="CAF4189717.1"/>
    <property type="molecule type" value="Genomic_DNA"/>
</dbReference>
<gene>
    <name evidence="2" type="ORF">JBS370_LOCUS35958</name>
</gene>
<dbReference type="AlphaFoldDB" id="A0A820ARW0"/>
<dbReference type="GO" id="GO:0003682">
    <property type="term" value="F:chromatin binding"/>
    <property type="evidence" value="ECO:0007669"/>
    <property type="project" value="TreeGrafter"/>
</dbReference>
<proteinExistence type="predicted"/>